<protein>
    <recommendedName>
        <fullName evidence="2">Heterokaryon incompatibility domain-containing protein</fullName>
    </recommendedName>
</protein>
<dbReference type="InterPro" id="IPR010730">
    <property type="entry name" value="HET"/>
</dbReference>
<keyword evidence="4" id="KW-1185">Reference proteome</keyword>
<evidence type="ECO:0000256" key="1">
    <source>
        <dbReference type="SAM" id="MobiDB-lite"/>
    </source>
</evidence>
<dbReference type="PANTHER" id="PTHR33112">
    <property type="entry name" value="DOMAIN PROTEIN, PUTATIVE-RELATED"/>
    <property type="match status" value="1"/>
</dbReference>
<dbReference type="InterPro" id="IPR011009">
    <property type="entry name" value="Kinase-like_dom_sf"/>
</dbReference>
<organism evidence="3 4">
    <name type="scientific">Fusarium kuroshium</name>
    <dbReference type="NCBI Taxonomy" id="2010991"/>
    <lineage>
        <taxon>Eukaryota</taxon>
        <taxon>Fungi</taxon>
        <taxon>Dikarya</taxon>
        <taxon>Ascomycota</taxon>
        <taxon>Pezizomycotina</taxon>
        <taxon>Sordariomycetes</taxon>
        <taxon>Hypocreomycetidae</taxon>
        <taxon>Hypocreales</taxon>
        <taxon>Nectriaceae</taxon>
        <taxon>Fusarium</taxon>
        <taxon>Fusarium solani species complex</taxon>
    </lineage>
</organism>
<dbReference type="AlphaFoldDB" id="A0A3M2RMT5"/>
<feature type="compositionally biased region" description="Acidic residues" evidence="1">
    <location>
        <begin position="1157"/>
        <end position="1166"/>
    </location>
</feature>
<feature type="compositionally biased region" description="Acidic residues" evidence="1">
    <location>
        <begin position="1096"/>
        <end position="1120"/>
    </location>
</feature>
<dbReference type="SUPFAM" id="SSF56112">
    <property type="entry name" value="Protein kinase-like (PK-like)"/>
    <property type="match status" value="1"/>
</dbReference>
<dbReference type="Pfam" id="PF06985">
    <property type="entry name" value="HET"/>
    <property type="match status" value="1"/>
</dbReference>
<dbReference type="PANTHER" id="PTHR33112:SF1">
    <property type="entry name" value="HETEROKARYON INCOMPATIBILITY DOMAIN-CONTAINING PROTEIN"/>
    <property type="match status" value="1"/>
</dbReference>
<evidence type="ECO:0000259" key="2">
    <source>
        <dbReference type="Pfam" id="PF06985"/>
    </source>
</evidence>
<reference evidence="3 4" key="1">
    <citation type="submission" date="2017-06" db="EMBL/GenBank/DDBJ databases">
        <title>Comparative genomic analysis of Ambrosia Fusariam Clade fungi.</title>
        <authorList>
            <person name="Stajich J.E."/>
            <person name="Carrillo J."/>
            <person name="Kijimoto T."/>
            <person name="Eskalen A."/>
            <person name="O'Donnell K."/>
            <person name="Kasson M."/>
        </authorList>
    </citation>
    <scope>NUCLEOTIDE SEQUENCE [LARGE SCALE GENOMIC DNA]</scope>
    <source>
        <strain evidence="3">UCR3666</strain>
    </source>
</reference>
<gene>
    <name evidence="3" type="ORF">CDV36_013799</name>
</gene>
<feature type="region of interest" description="Disordered" evidence="1">
    <location>
        <begin position="1067"/>
        <end position="1182"/>
    </location>
</feature>
<evidence type="ECO:0000313" key="3">
    <source>
        <dbReference type="EMBL" id="RMJ06601.1"/>
    </source>
</evidence>
<feature type="compositionally biased region" description="Basic and acidic residues" evidence="1">
    <location>
        <begin position="1135"/>
        <end position="1151"/>
    </location>
</feature>
<feature type="domain" description="Heterokaryon incompatibility" evidence="2">
    <location>
        <begin position="599"/>
        <end position="736"/>
    </location>
</feature>
<comment type="caution">
    <text evidence="3">The sequence shown here is derived from an EMBL/GenBank/DDBJ whole genome shotgun (WGS) entry which is preliminary data.</text>
</comment>
<dbReference type="OrthoDB" id="5428863at2759"/>
<feature type="compositionally biased region" description="Polar residues" evidence="1">
    <location>
        <begin position="1067"/>
        <end position="1080"/>
    </location>
</feature>
<dbReference type="STRING" id="2010991.A0A3M2RMT5"/>
<evidence type="ECO:0000313" key="4">
    <source>
        <dbReference type="Proteomes" id="UP000277212"/>
    </source>
</evidence>
<accession>A0A3M2RMT5</accession>
<sequence>MSIHHLERIQFGNRDGLSLWIRWNKARMIVQIDPSPTGDLMQDSLIKEYDEAVLTSDDEQGAMMDKILDIVVEVGRSTFDQIVPPKESALPLSLHSLLFPEEFAFLFYTRHKNGEWILERYSPQDPSPDISLEAEPPLNLELIQDSDLPTVSTKDIFIVDEIISDGQISRVRVSDQEMCAKVGIDLPIESMQRELDTLLKIGASQHADTIRVPKILGLVKNPVDGKIIGFLSQYIPPPDVLFLVSLGDVRASSFAASRRKKWATQVRETVEMLHEIGVAWGDGEPSNVLIHNDTDDAWVVDFDGGWMDDRVGTTVGRDEEAVKKIFEFLEIKAFTIWFTPISQLAIYFHSSYVSQLTSAMASKKGQLCQRCSDIDLNKVFSGGYETPHLVIELGDVPQEQRKSSCGLCRLIAEAVYRPFCNEDLASYHETCDLCEQLSPEQDDEPQPYLLLAVGIPLEKNRDSIGHSESSEYMDTTNMFKVSPSRSKSHAKAPAALPVGKLEKGTFIALKVAKKRSPDSQVLSYFGSIYPAFSAPGVPAPARLVPGQLLNYHRLSHFLEECQNKHSACNLVVDPVPIKNLRFIDCKTRRLKKATAKDSFVALSYVWGEKDEELFDDSQLEKGKLPQTPWVVEDAMRVVTKLGYRYLWVDKYCIPQGDDKVLHEHLCQMHLIFQKALFTIVAAAGTRAWHGLPGVWMRDRRAQTYAEINGHLLVSAVEPFPPTSQCKWNTRGWTYQEGLFSPRQLIFTPHQVLFHCTEGEQSEIFTEPVSWPVEKRPLEENPIESASQIFCYGLAWRASSRNPEATPKTSQRRTYFPTWSWASADGSVEFPSAKWPSKTEKEWISSELAVCIEDMDGRVAPISQYLRKGHFEPSRYLHVEGWSVRDAMVINPMRGEAFAELGEEKYRLKGWFALDPISDERRKKVCAILSETQNTKKRWEALVVHIPNSIYRVPFVVILVKVDDPKRLNNDVYERVGCIHHLYVERIPSAERKALRQVQTPPKPSMRWAIEEVRQRELQRERLRAEEEGRLRAEGAEEAREWEKRSWEMASRAYVGFSTCLLRKHGVSNAQGSMEPTTSSKGGEEPLDEKEKPLSEGSEEAFSEDEEFLLEGDDEVLDENEWEKLDKQEALSASSEEPHKDTVEVGSKKSEKTPLVIDSDEEDDADSNCDSASTDSYDHGDQSLSWLDTASRDQRFFRHLPMVRRSLIIR</sequence>
<dbReference type="EMBL" id="NKUJ01000401">
    <property type="protein sequence ID" value="RMJ06601.1"/>
    <property type="molecule type" value="Genomic_DNA"/>
</dbReference>
<name>A0A3M2RMT5_9HYPO</name>
<proteinExistence type="predicted"/>
<dbReference type="Proteomes" id="UP000277212">
    <property type="component" value="Unassembled WGS sequence"/>
</dbReference>